<proteinExistence type="predicted"/>
<accession>A0A833SZP9</accession>
<feature type="compositionally biased region" description="Polar residues" evidence="1">
    <location>
        <begin position="151"/>
        <end position="175"/>
    </location>
</feature>
<dbReference type="InterPro" id="IPR011989">
    <property type="entry name" value="ARM-like"/>
</dbReference>
<protein>
    <recommendedName>
        <fullName evidence="4">TOG domain-containing protein</fullName>
    </recommendedName>
</protein>
<dbReference type="SUPFAM" id="SSF48371">
    <property type="entry name" value="ARM repeat"/>
    <property type="match status" value="1"/>
</dbReference>
<name>A0A833SZP9_PHYIN</name>
<feature type="compositionally biased region" description="Polar residues" evidence="1">
    <location>
        <begin position="248"/>
        <end position="263"/>
    </location>
</feature>
<evidence type="ECO:0000313" key="3">
    <source>
        <dbReference type="Proteomes" id="UP000602510"/>
    </source>
</evidence>
<sequence length="575" mass="63738">MEHPMSATSEVIETAIHLHEEDRMEVPGKEQCVVSESGELTQPVQPARIDSYHDLQTSVAELHVVASKDPTSSNESPLSNGIYRTACGNDLSGNALCQFTDEDTRCPVAAETASRNHLVVPDDSAVLDLRRSIDTVHDTQKSSLEAGAQFRRSQSAETNSGQGETQTCPHSSNRNLSSTDDTLTSQLSPGKRDHTDQVDIANLPEIPSIIVASTEVERFSLVSKFSGDEIRAASGTSQRRPKGREASGISQRSRTRTANTNSSDEVAEWKNIDLLLNRKRRFFQSQTGSIESIKVPWGEEFATIQALKRFAAQHAHVLRAHIETQLRELDGPLLGNSPRKKRSTITNSLAYSSVGQAREALLLMKDLAFLLKQRLAPFFDSIIPVVMPFVFNTEKRFLCETAIEVLDAMILHCSGQKLALLFLQLGETYSKYEDLRLYNLTSVYVEKCVFHWHKPELARLQTSQTSGSVLTLIARSLISKSAPVRISAQKSLRHLRDELGSRSFEAILRAHVSQDVQALVRKECGIHAVGSKASGRNKTAKPTESSSPSILQRMLQHRQNRVLPSQNRLDKPDTA</sequence>
<dbReference type="Gene3D" id="1.25.10.10">
    <property type="entry name" value="Leucine-rich Repeat Variant"/>
    <property type="match status" value="1"/>
</dbReference>
<dbReference type="InterPro" id="IPR016024">
    <property type="entry name" value="ARM-type_fold"/>
</dbReference>
<dbReference type="Proteomes" id="UP000602510">
    <property type="component" value="Unassembled WGS sequence"/>
</dbReference>
<feature type="compositionally biased region" description="Polar residues" evidence="1">
    <location>
        <begin position="534"/>
        <end position="550"/>
    </location>
</feature>
<feature type="region of interest" description="Disordered" evidence="1">
    <location>
        <begin position="530"/>
        <end position="550"/>
    </location>
</feature>
<feature type="compositionally biased region" description="Low complexity" evidence="1">
    <location>
        <begin position="176"/>
        <end position="188"/>
    </location>
</feature>
<dbReference type="AlphaFoldDB" id="A0A833SZP9"/>
<comment type="caution">
    <text evidence="2">The sequence shown here is derived from an EMBL/GenBank/DDBJ whole genome shotgun (WGS) entry which is preliminary data.</text>
</comment>
<evidence type="ECO:0000256" key="1">
    <source>
        <dbReference type="SAM" id="MobiDB-lite"/>
    </source>
</evidence>
<feature type="region of interest" description="Disordered" evidence="1">
    <location>
        <begin position="232"/>
        <end position="263"/>
    </location>
</feature>
<feature type="region of interest" description="Disordered" evidence="1">
    <location>
        <begin position="138"/>
        <end position="199"/>
    </location>
</feature>
<keyword evidence="3" id="KW-1185">Reference proteome</keyword>
<dbReference type="EMBL" id="WSZM01000092">
    <property type="protein sequence ID" value="KAF4043018.1"/>
    <property type="molecule type" value="Genomic_DNA"/>
</dbReference>
<gene>
    <name evidence="2" type="ORF">GN244_ATG04491</name>
</gene>
<reference evidence="2" key="1">
    <citation type="submission" date="2020-04" db="EMBL/GenBank/DDBJ databases">
        <title>Hybrid Assembly of Korean Phytophthora infestans isolates.</title>
        <authorList>
            <person name="Prokchorchik M."/>
            <person name="Lee Y."/>
            <person name="Seo J."/>
            <person name="Cho J.-H."/>
            <person name="Park Y.-E."/>
            <person name="Jang D.-C."/>
            <person name="Im J.-S."/>
            <person name="Choi J.-G."/>
            <person name="Park H.-J."/>
            <person name="Lee G.-B."/>
            <person name="Lee Y.-G."/>
            <person name="Hong S.-Y."/>
            <person name="Cho K."/>
            <person name="Sohn K.H."/>
        </authorList>
    </citation>
    <scope>NUCLEOTIDE SEQUENCE</scope>
    <source>
        <strain evidence="2">KR_1_A1</strain>
    </source>
</reference>
<evidence type="ECO:0008006" key="4">
    <source>
        <dbReference type="Google" id="ProtNLM"/>
    </source>
</evidence>
<organism evidence="2 3">
    <name type="scientific">Phytophthora infestans</name>
    <name type="common">Potato late blight agent</name>
    <name type="synonym">Botrytis infestans</name>
    <dbReference type="NCBI Taxonomy" id="4787"/>
    <lineage>
        <taxon>Eukaryota</taxon>
        <taxon>Sar</taxon>
        <taxon>Stramenopiles</taxon>
        <taxon>Oomycota</taxon>
        <taxon>Peronosporomycetes</taxon>
        <taxon>Peronosporales</taxon>
        <taxon>Peronosporaceae</taxon>
        <taxon>Phytophthora</taxon>
    </lineage>
</organism>
<evidence type="ECO:0000313" key="2">
    <source>
        <dbReference type="EMBL" id="KAF4043018.1"/>
    </source>
</evidence>